<feature type="transmembrane region" description="Helical" evidence="1">
    <location>
        <begin position="117"/>
        <end position="136"/>
    </location>
</feature>
<dbReference type="Pfam" id="PF11188">
    <property type="entry name" value="DUF2975"/>
    <property type="match status" value="1"/>
</dbReference>
<protein>
    <recommendedName>
        <fullName evidence="4">DUF2975 domain-containing protein</fullName>
    </recommendedName>
</protein>
<name>A0A1W1GYA7_9GAMM</name>
<keyword evidence="1" id="KW-0472">Membrane</keyword>
<dbReference type="EMBL" id="FWEU01000002">
    <property type="protein sequence ID" value="SLM24330.1"/>
    <property type="molecule type" value="Genomic_DNA"/>
</dbReference>
<accession>A0A1W1GYA7</accession>
<organism evidence="2 3">
    <name type="scientific">Stenotrophomonas indicatrix</name>
    <dbReference type="NCBI Taxonomy" id="2045451"/>
    <lineage>
        <taxon>Bacteria</taxon>
        <taxon>Pseudomonadati</taxon>
        <taxon>Pseudomonadota</taxon>
        <taxon>Gammaproteobacteria</taxon>
        <taxon>Lysobacterales</taxon>
        <taxon>Lysobacteraceae</taxon>
        <taxon>Stenotrophomonas</taxon>
    </lineage>
</organism>
<feature type="transmembrane region" description="Helical" evidence="1">
    <location>
        <begin position="68"/>
        <end position="89"/>
    </location>
</feature>
<dbReference type="Proteomes" id="UP000191133">
    <property type="component" value="Unassembled WGS sequence"/>
</dbReference>
<keyword evidence="1" id="KW-1133">Transmembrane helix</keyword>
<reference evidence="3" key="1">
    <citation type="submission" date="2016-10" db="EMBL/GenBank/DDBJ databases">
        <authorList>
            <person name="Varghese N."/>
            <person name="Submissions S."/>
        </authorList>
    </citation>
    <scope>NUCLEOTIDE SEQUENCE [LARGE SCALE GENOMIC DNA]</scope>
    <source>
        <strain evidence="3">92MFCol6.1</strain>
    </source>
</reference>
<keyword evidence="1" id="KW-0812">Transmembrane</keyword>
<gene>
    <name evidence="2" type="ORF">SAMN04488690_2051</name>
</gene>
<proteinExistence type="predicted"/>
<evidence type="ECO:0008006" key="4">
    <source>
        <dbReference type="Google" id="ProtNLM"/>
    </source>
</evidence>
<dbReference type="AlphaFoldDB" id="A0A1W1GYA7"/>
<evidence type="ECO:0000256" key="1">
    <source>
        <dbReference type="SAM" id="Phobius"/>
    </source>
</evidence>
<evidence type="ECO:0000313" key="2">
    <source>
        <dbReference type="EMBL" id="SLM24330.1"/>
    </source>
</evidence>
<dbReference type="InterPro" id="IPR021354">
    <property type="entry name" value="DUF2975"/>
</dbReference>
<sequence>MTARPARALPARGLFTLAQTAVKAVRAMCWLGILAALLAVPLVAYDRSWLLDSVHDAQAAAMHGSHLFLHFCVGLAAIVALLVLCLVFLRHLARLLRSAANERPFTHANAVRLQRMAWLMLAMEVLSIVIGLYASWMGPDFAWMEVGGGMSITGLVAVLMLFVLARVFTVGAAMRDDLDGVI</sequence>
<feature type="transmembrane region" description="Helical" evidence="1">
    <location>
        <begin position="142"/>
        <end position="165"/>
    </location>
</feature>
<evidence type="ECO:0000313" key="3">
    <source>
        <dbReference type="Proteomes" id="UP000191133"/>
    </source>
</evidence>